<feature type="compositionally biased region" description="Polar residues" evidence="1">
    <location>
        <begin position="348"/>
        <end position="357"/>
    </location>
</feature>
<feature type="region of interest" description="Disordered" evidence="1">
    <location>
        <begin position="348"/>
        <end position="385"/>
    </location>
</feature>
<keyword evidence="2" id="KW-1133">Transmembrane helix</keyword>
<sequence length="443" mass="49088">MESFIFNNNKSNKKQTMFANIAALSIIVLQLLGQLNITGANSVGYWNHSLQEGKVTLAKGSRVAVAREDFVQYMWSSPEACNIDTLNMKENKYITLSYYKGKDKGCTVDLLTDKKDEIVFSAVLKHYSGDGIGGCLNKDDTNSNVLPFAYSLTNEEVKKFHNGPLFANGACPDCEEGCVKKTGLELRWTYLKGPSGREWPLLVTNPIATKFVNFTAGKLFMGEGGFKIVSILKINQTDPKFHFHTPMNTSYFNHQKSICMNNLTENILSPSTWEIVGTRPDPIMTRLLVFHLLPQTASRKMTTKVEDLVTGKKYVVENEHPNGPKCDFLEISFDKRNYRLLTVSPITSTSKKPTLPTQGLPIIQQKTAPSSKSATKSPSKTTITKAKTIRTSTTKDSSGSLLLVVIIVVVVIILVVIVIGIAVYFVSRKDSGKKEKGAVRPNK</sequence>
<dbReference type="OrthoDB" id="5907724at2759"/>
<protein>
    <submittedName>
        <fullName evidence="4">Uncharacterized protein</fullName>
    </submittedName>
</protein>
<dbReference type="EMBL" id="CAJEWN010000491">
    <property type="protein sequence ID" value="CAD2184149.1"/>
    <property type="molecule type" value="Genomic_DNA"/>
</dbReference>
<keyword evidence="2" id="KW-0472">Membrane</keyword>
<evidence type="ECO:0000313" key="4">
    <source>
        <dbReference type="EMBL" id="CAD2195186.1"/>
    </source>
</evidence>
<dbReference type="AlphaFoldDB" id="A0A6V7X763"/>
<evidence type="ECO:0000313" key="5">
    <source>
        <dbReference type="Proteomes" id="UP000580250"/>
    </source>
</evidence>
<evidence type="ECO:0000256" key="1">
    <source>
        <dbReference type="SAM" id="MobiDB-lite"/>
    </source>
</evidence>
<keyword evidence="2" id="KW-0812">Transmembrane</keyword>
<reference evidence="4 5" key="1">
    <citation type="submission" date="2020-08" db="EMBL/GenBank/DDBJ databases">
        <authorList>
            <person name="Koutsovoulos G."/>
            <person name="Danchin GJ E."/>
        </authorList>
    </citation>
    <scope>NUCLEOTIDE SEQUENCE [LARGE SCALE GENOMIC DNA]</scope>
</reference>
<evidence type="ECO:0000256" key="2">
    <source>
        <dbReference type="SAM" id="Phobius"/>
    </source>
</evidence>
<organism evidence="4 5">
    <name type="scientific">Meloidogyne enterolobii</name>
    <name type="common">Root-knot nematode worm</name>
    <name type="synonym">Meloidogyne mayaguensis</name>
    <dbReference type="NCBI Taxonomy" id="390850"/>
    <lineage>
        <taxon>Eukaryota</taxon>
        <taxon>Metazoa</taxon>
        <taxon>Ecdysozoa</taxon>
        <taxon>Nematoda</taxon>
        <taxon>Chromadorea</taxon>
        <taxon>Rhabditida</taxon>
        <taxon>Tylenchina</taxon>
        <taxon>Tylenchomorpha</taxon>
        <taxon>Tylenchoidea</taxon>
        <taxon>Meloidogynidae</taxon>
        <taxon>Meloidogyninae</taxon>
        <taxon>Meloidogyne</taxon>
    </lineage>
</organism>
<evidence type="ECO:0000313" key="3">
    <source>
        <dbReference type="EMBL" id="CAD2184149.1"/>
    </source>
</evidence>
<dbReference type="EMBL" id="CAJEWN010001186">
    <property type="protein sequence ID" value="CAD2195186.1"/>
    <property type="molecule type" value="Genomic_DNA"/>
</dbReference>
<dbReference type="Proteomes" id="UP000580250">
    <property type="component" value="Unassembled WGS sequence"/>
</dbReference>
<accession>A0A6V7X763</accession>
<proteinExistence type="predicted"/>
<feature type="compositionally biased region" description="Low complexity" evidence="1">
    <location>
        <begin position="366"/>
        <end position="385"/>
    </location>
</feature>
<name>A0A6V7X763_MELEN</name>
<gene>
    <name evidence="3" type="ORF">MENT_LOCUS36489</name>
    <name evidence="4" type="ORF">MENT_LOCUS48254</name>
</gene>
<feature type="transmembrane region" description="Helical" evidence="2">
    <location>
        <begin position="401"/>
        <end position="426"/>
    </location>
</feature>
<comment type="caution">
    <text evidence="4">The sequence shown here is derived from an EMBL/GenBank/DDBJ whole genome shotgun (WGS) entry which is preliminary data.</text>
</comment>